<dbReference type="EMBL" id="KB870812">
    <property type="protein sequence ID" value="EOA13497.1"/>
    <property type="molecule type" value="Genomic_DNA"/>
</dbReference>
<feature type="domain" description="TF-B3" evidence="6">
    <location>
        <begin position="97"/>
        <end position="191"/>
    </location>
</feature>
<dbReference type="PANTHER" id="PTHR31920">
    <property type="entry name" value="B3 DOMAIN-CONTAINING"/>
    <property type="match status" value="1"/>
</dbReference>
<keyword evidence="4" id="KW-0804">Transcription</keyword>
<dbReference type="GO" id="GO:0003677">
    <property type="term" value="F:DNA binding"/>
    <property type="evidence" value="ECO:0007669"/>
    <property type="project" value="UniProtKB-KW"/>
</dbReference>
<dbReference type="PROSITE" id="PS50863">
    <property type="entry name" value="B3"/>
    <property type="match status" value="1"/>
</dbReference>
<keyword evidence="8" id="KW-1185">Reference proteome</keyword>
<protein>
    <recommendedName>
        <fullName evidence="6">TF-B3 domain-containing protein</fullName>
    </recommendedName>
</protein>
<evidence type="ECO:0000313" key="7">
    <source>
        <dbReference type="EMBL" id="EOA13497.1"/>
    </source>
</evidence>
<organism evidence="7 8">
    <name type="scientific">Capsella rubella</name>
    <dbReference type="NCBI Taxonomy" id="81985"/>
    <lineage>
        <taxon>Eukaryota</taxon>
        <taxon>Viridiplantae</taxon>
        <taxon>Streptophyta</taxon>
        <taxon>Embryophyta</taxon>
        <taxon>Tracheophyta</taxon>
        <taxon>Spermatophyta</taxon>
        <taxon>Magnoliopsida</taxon>
        <taxon>eudicotyledons</taxon>
        <taxon>Gunneridae</taxon>
        <taxon>Pentapetalae</taxon>
        <taxon>rosids</taxon>
        <taxon>malvids</taxon>
        <taxon>Brassicales</taxon>
        <taxon>Brassicaceae</taxon>
        <taxon>Camelineae</taxon>
        <taxon>Capsella</taxon>
    </lineage>
</organism>
<evidence type="ECO:0000256" key="2">
    <source>
        <dbReference type="ARBA" id="ARBA00023015"/>
    </source>
</evidence>
<dbReference type="AlphaFoldDB" id="R0EWE2"/>
<keyword evidence="3" id="KW-0238">DNA-binding</keyword>
<dbReference type="STRING" id="81985.R0EWE2"/>
<dbReference type="InterPro" id="IPR015300">
    <property type="entry name" value="DNA-bd_pseudobarrel_sf"/>
</dbReference>
<comment type="subcellular location">
    <subcellularLocation>
        <location evidence="1">Nucleus</location>
    </subcellularLocation>
</comment>
<dbReference type="GO" id="GO:0005634">
    <property type="term" value="C:nucleus"/>
    <property type="evidence" value="ECO:0007669"/>
    <property type="project" value="UniProtKB-SubCell"/>
</dbReference>
<evidence type="ECO:0000256" key="5">
    <source>
        <dbReference type="ARBA" id="ARBA00023242"/>
    </source>
</evidence>
<evidence type="ECO:0000256" key="3">
    <source>
        <dbReference type="ARBA" id="ARBA00023125"/>
    </source>
</evidence>
<accession>R0EWE2</accession>
<dbReference type="Proteomes" id="UP000029121">
    <property type="component" value="Unassembled WGS sequence"/>
</dbReference>
<sequence length="393" mass="45261">MNVKDGNTEIIQKVKVFLEMEVLLVCLHLLLHGLIYQLFNVQIVQVKRISYTNISGSYLCRWTLTIHLGPNRLDGVIKRIQTQAKKMVLENGFPPLPDFLKIFNSHEHSQRLVIPRGYNKYYPNPLPQTAVLKRPEGNFWTVKWKKGQEDTISFQEGWEKFVKDNGLIDRDFLLFTYDGSRSFWVRIHRDGLPLEPSTPIKIQEISDDEIDTAGGGPDRHMEEGDSHEDMIVSLSLGTSDELSDDDDDDDYDDDEDTAICEFNKASGSCSKKGRVMKTRRDAVIAESVKVETLLEDPQNPFFISTSSCSRRVLVISMQVIKDFNLKFEPTIKLIDGFGELKRKVGKWKDRVVVYKWDEMYNRNKSMPGDIIICEILRDEGDVVHTVKVHFVKK</sequence>
<dbReference type="InterPro" id="IPR003340">
    <property type="entry name" value="B3_DNA-bd"/>
</dbReference>
<dbReference type="PANTHER" id="PTHR31920:SF47">
    <property type="entry name" value="GENOME ASSEMBLY, CHROMOSOME: A02"/>
    <property type="match status" value="1"/>
</dbReference>
<evidence type="ECO:0000259" key="6">
    <source>
        <dbReference type="PROSITE" id="PS50863"/>
    </source>
</evidence>
<evidence type="ECO:0000256" key="1">
    <source>
        <dbReference type="ARBA" id="ARBA00004123"/>
    </source>
</evidence>
<keyword evidence="2" id="KW-0805">Transcription regulation</keyword>
<dbReference type="SUPFAM" id="SSF101936">
    <property type="entry name" value="DNA-binding pseudobarrel domain"/>
    <property type="match status" value="1"/>
</dbReference>
<evidence type="ECO:0000313" key="8">
    <source>
        <dbReference type="Proteomes" id="UP000029121"/>
    </source>
</evidence>
<dbReference type="SMART" id="SM01019">
    <property type="entry name" value="B3"/>
    <property type="match status" value="2"/>
</dbReference>
<name>R0EWE2_9BRAS</name>
<evidence type="ECO:0000256" key="4">
    <source>
        <dbReference type="ARBA" id="ARBA00023163"/>
    </source>
</evidence>
<dbReference type="CDD" id="cd10017">
    <property type="entry name" value="B3_DNA"/>
    <property type="match status" value="1"/>
</dbReference>
<dbReference type="Pfam" id="PF02362">
    <property type="entry name" value="B3"/>
    <property type="match status" value="1"/>
</dbReference>
<proteinExistence type="predicted"/>
<reference evidence="8" key="1">
    <citation type="journal article" date="2013" name="Nat. Genet.">
        <title>The Capsella rubella genome and the genomic consequences of rapid mating system evolution.</title>
        <authorList>
            <person name="Slotte T."/>
            <person name="Hazzouri K.M."/>
            <person name="Agren J.A."/>
            <person name="Koenig D."/>
            <person name="Maumus F."/>
            <person name="Guo Y.L."/>
            <person name="Steige K."/>
            <person name="Platts A.E."/>
            <person name="Escobar J.S."/>
            <person name="Newman L.K."/>
            <person name="Wang W."/>
            <person name="Mandakova T."/>
            <person name="Vello E."/>
            <person name="Smith L.M."/>
            <person name="Henz S.R."/>
            <person name="Steffen J."/>
            <person name="Takuno S."/>
            <person name="Brandvain Y."/>
            <person name="Coop G."/>
            <person name="Andolfatto P."/>
            <person name="Hu T.T."/>
            <person name="Blanchette M."/>
            <person name="Clark R.M."/>
            <person name="Quesneville H."/>
            <person name="Nordborg M."/>
            <person name="Gaut B.S."/>
            <person name="Lysak M.A."/>
            <person name="Jenkins J."/>
            <person name="Grimwood J."/>
            <person name="Chapman J."/>
            <person name="Prochnik S."/>
            <person name="Shu S."/>
            <person name="Rokhsar D."/>
            <person name="Schmutz J."/>
            <person name="Weigel D."/>
            <person name="Wright S.I."/>
        </authorList>
    </citation>
    <scope>NUCLEOTIDE SEQUENCE [LARGE SCALE GENOMIC DNA]</scope>
    <source>
        <strain evidence="8">cv. Monte Gargano</strain>
    </source>
</reference>
<gene>
    <name evidence="7" type="ORF">CARUB_v10026561mg</name>
</gene>
<keyword evidence="5" id="KW-0539">Nucleus</keyword>
<dbReference type="Gene3D" id="2.40.330.10">
    <property type="entry name" value="DNA-binding pseudobarrel domain"/>
    <property type="match status" value="1"/>
</dbReference>
<dbReference type="InterPro" id="IPR050655">
    <property type="entry name" value="Plant_B3_domain"/>
</dbReference>